<dbReference type="FunFam" id="3.40.50.720:FF:000203">
    <property type="entry name" value="D-3-phosphoglycerate dehydrogenase (SerA)"/>
    <property type="match status" value="1"/>
</dbReference>
<evidence type="ECO:0000259" key="6">
    <source>
        <dbReference type="Pfam" id="PF02826"/>
    </source>
</evidence>
<feature type="domain" description="D-isomer specific 2-hydroxyacid dehydrogenase NAD-binding" evidence="6">
    <location>
        <begin position="116"/>
        <end position="291"/>
    </location>
</feature>
<accession>A0A1H3BIA2</accession>
<dbReference type="STRING" id="670155.SAMN04488001_3136"/>
<dbReference type="GO" id="GO:0051287">
    <property type="term" value="F:NAD binding"/>
    <property type="evidence" value="ECO:0007669"/>
    <property type="project" value="InterPro"/>
</dbReference>
<dbReference type="Pfam" id="PF02826">
    <property type="entry name" value="2-Hacid_dh_C"/>
    <property type="match status" value="1"/>
</dbReference>
<dbReference type="SUPFAM" id="SSF51735">
    <property type="entry name" value="NAD(P)-binding Rossmann-fold domains"/>
    <property type="match status" value="1"/>
</dbReference>
<dbReference type="GO" id="GO:0005829">
    <property type="term" value="C:cytosol"/>
    <property type="evidence" value="ECO:0007669"/>
    <property type="project" value="TreeGrafter"/>
</dbReference>
<proteinExistence type="inferred from homology"/>
<dbReference type="Gene3D" id="3.40.50.720">
    <property type="entry name" value="NAD(P)-binding Rossmann-like Domain"/>
    <property type="match status" value="2"/>
</dbReference>
<evidence type="ECO:0000313" key="7">
    <source>
        <dbReference type="EMBL" id="SDX41054.1"/>
    </source>
</evidence>
<dbReference type="GO" id="GO:0016618">
    <property type="term" value="F:hydroxypyruvate reductase [NAD(P)H] activity"/>
    <property type="evidence" value="ECO:0007669"/>
    <property type="project" value="TreeGrafter"/>
</dbReference>
<dbReference type="EMBL" id="FNOI01000007">
    <property type="protein sequence ID" value="SDX41054.1"/>
    <property type="molecule type" value="Genomic_DNA"/>
</dbReference>
<dbReference type="CDD" id="cd05301">
    <property type="entry name" value="GDH"/>
    <property type="match status" value="1"/>
</dbReference>
<evidence type="ECO:0000256" key="1">
    <source>
        <dbReference type="ARBA" id="ARBA00005854"/>
    </source>
</evidence>
<evidence type="ECO:0000256" key="3">
    <source>
        <dbReference type="ARBA" id="ARBA00023027"/>
    </source>
</evidence>
<dbReference type="PANTHER" id="PTHR10996:SF283">
    <property type="entry name" value="GLYOXYLATE_HYDROXYPYRUVATE REDUCTASE B"/>
    <property type="match status" value="1"/>
</dbReference>
<name>A0A1H3BIA2_9RHOB</name>
<dbReference type="InterPro" id="IPR050223">
    <property type="entry name" value="D-isomer_2-hydroxyacid_DH"/>
</dbReference>
<dbReference type="InterPro" id="IPR006139">
    <property type="entry name" value="D-isomer_2_OHA_DH_cat_dom"/>
</dbReference>
<comment type="similarity">
    <text evidence="1 4">Belongs to the D-isomer specific 2-hydroxyacid dehydrogenase family.</text>
</comment>
<dbReference type="Pfam" id="PF00389">
    <property type="entry name" value="2-Hacid_dh"/>
    <property type="match status" value="1"/>
</dbReference>
<dbReference type="SUPFAM" id="SSF52283">
    <property type="entry name" value="Formate/glycerate dehydrogenase catalytic domain-like"/>
    <property type="match status" value="1"/>
</dbReference>
<dbReference type="AlphaFoldDB" id="A0A1H3BIA2"/>
<evidence type="ECO:0000313" key="8">
    <source>
        <dbReference type="Proteomes" id="UP000199441"/>
    </source>
</evidence>
<keyword evidence="3" id="KW-0520">NAD</keyword>
<dbReference type="InterPro" id="IPR006140">
    <property type="entry name" value="D-isomer_DH_NAD-bd"/>
</dbReference>
<keyword evidence="2 4" id="KW-0560">Oxidoreductase</keyword>
<dbReference type="InterPro" id="IPR029752">
    <property type="entry name" value="D-isomer_DH_CS1"/>
</dbReference>
<dbReference type="GO" id="GO:0030267">
    <property type="term" value="F:glyoxylate reductase (NADPH) activity"/>
    <property type="evidence" value="ECO:0007669"/>
    <property type="project" value="TreeGrafter"/>
</dbReference>
<protein>
    <submittedName>
        <fullName evidence="7">Lactate dehydrogenase</fullName>
    </submittedName>
</protein>
<organism evidence="7 8">
    <name type="scientific">Litoreibacter albidus</name>
    <dbReference type="NCBI Taxonomy" id="670155"/>
    <lineage>
        <taxon>Bacteria</taxon>
        <taxon>Pseudomonadati</taxon>
        <taxon>Pseudomonadota</taxon>
        <taxon>Alphaproteobacteria</taxon>
        <taxon>Rhodobacterales</taxon>
        <taxon>Roseobacteraceae</taxon>
        <taxon>Litoreibacter</taxon>
    </lineage>
</organism>
<feature type="domain" description="D-isomer specific 2-hydroxyacid dehydrogenase catalytic" evidence="5">
    <location>
        <begin position="10"/>
        <end position="322"/>
    </location>
</feature>
<keyword evidence="8" id="KW-1185">Reference proteome</keyword>
<dbReference type="Proteomes" id="UP000199441">
    <property type="component" value="Unassembled WGS sequence"/>
</dbReference>
<dbReference type="PANTHER" id="PTHR10996">
    <property type="entry name" value="2-HYDROXYACID DEHYDROGENASE-RELATED"/>
    <property type="match status" value="1"/>
</dbReference>
<sequence length="323" mass="34088">MRNMLVKPRVLVLRKLTAEVEERLAKTYEAVFSLDDKPMVPEAIAQALYDYEALVPTVSDRITAVMLKGAGVRTRMIANVGVGCSNIDVAAARDAGIAVSNTPDVLTDATADTALLLILSVTRRAFAAEKMLREGRWGGFSIVGGLGASIQDKVLGIIGMGRIGQAVARRAALGFGMKIVYYNRSPVSGLGFEAQGLDSIDAVMAVADVVSVHVPGGGGTPLVTAAHIARMKPSAYLVNTARGDSLDQTALIAALAGKRIAGAGFDVFAKEPEVPETLRKMENVTLLPHIGSATEEVRTAMGHMAVDNLDAYFEGRALPSRVV</sequence>
<evidence type="ECO:0000256" key="2">
    <source>
        <dbReference type="ARBA" id="ARBA00023002"/>
    </source>
</evidence>
<evidence type="ECO:0000256" key="4">
    <source>
        <dbReference type="RuleBase" id="RU003719"/>
    </source>
</evidence>
<gene>
    <name evidence="7" type="ORF">SAMN04488001_3136</name>
</gene>
<dbReference type="InterPro" id="IPR036291">
    <property type="entry name" value="NAD(P)-bd_dom_sf"/>
</dbReference>
<dbReference type="PROSITE" id="PS00065">
    <property type="entry name" value="D_2_HYDROXYACID_DH_1"/>
    <property type="match status" value="1"/>
</dbReference>
<reference evidence="8" key="1">
    <citation type="submission" date="2016-10" db="EMBL/GenBank/DDBJ databases">
        <authorList>
            <person name="Varghese N."/>
            <person name="Submissions S."/>
        </authorList>
    </citation>
    <scope>NUCLEOTIDE SEQUENCE [LARGE SCALE GENOMIC DNA]</scope>
    <source>
        <strain evidence="8">DSM 26922</strain>
    </source>
</reference>
<evidence type="ECO:0000259" key="5">
    <source>
        <dbReference type="Pfam" id="PF00389"/>
    </source>
</evidence>